<organism evidence="1 2">
    <name type="scientific">Eragrostis curvula</name>
    <name type="common">weeping love grass</name>
    <dbReference type="NCBI Taxonomy" id="38414"/>
    <lineage>
        <taxon>Eukaryota</taxon>
        <taxon>Viridiplantae</taxon>
        <taxon>Streptophyta</taxon>
        <taxon>Embryophyta</taxon>
        <taxon>Tracheophyta</taxon>
        <taxon>Spermatophyta</taxon>
        <taxon>Magnoliopsida</taxon>
        <taxon>Liliopsida</taxon>
        <taxon>Poales</taxon>
        <taxon>Poaceae</taxon>
        <taxon>PACMAD clade</taxon>
        <taxon>Chloridoideae</taxon>
        <taxon>Eragrostideae</taxon>
        <taxon>Eragrostidinae</taxon>
        <taxon>Eragrostis</taxon>
    </lineage>
</organism>
<reference evidence="1 2" key="1">
    <citation type="journal article" date="2019" name="Sci. Rep.">
        <title>A high-quality genome of Eragrostis curvula grass provides insights into Poaceae evolution and supports new strategies to enhance forage quality.</title>
        <authorList>
            <person name="Carballo J."/>
            <person name="Santos B.A.C.M."/>
            <person name="Zappacosta D."/>
            <person name="Garbus I."/>
            <person name="Selva J.P."/>
            <person name="Gallo C.A."/>
            <person name="Diaz A."/>
            <person name="Albertini E."/>
            <person name="Caccamo M."/>
            <person name="Echenique V."/>
        </authorList>
    </citation>
    <scope>NUCLEOTIDE SEQUENCE [LARGE SCALE GENOMIC DNA]</scope>
    <source>
        <strain evidence="2">cv. Victoria</strain>
        <tissue evidence="1">Leaf</tissue>
    </source>
</reference>
<name>A0A5J9SUQ2_9POAL</name>
<dbReference type="EMBL" id="RWGY01000290">
    <property type="protein sequence ID" value="TVU02689.1"/>
    <property type="molecule type" value="Genomic_DNA"/>
</dbReference>
<evidence type="ECO:0000313" key="2">
    <source>
        <dbReference type="Proteomes" id="UP000324897"/>
    </source>
</evidence>
<comment type="caution">
    <text evidence="1">The sequence shown here is derived from an EMBL/GenBank/DDBJ whole genome shotgun (WGS) entry which is preliminary data.</text>
</comment>
<feature type="non-terminal residue" evidence="1">
    <location>
        <position position="175"/>
    </location>
</feature>
<dbReference type="Proteomes" id="UP000324897">
    <property type="component" value="Unassembled WGS sequence"/>
</dbReference>
<sequence>LVVAVVPAPSTVQVVGVVAHGVGTEQLVVLEEIHVSEHLWCWGLLRNCWVEVSWGCCKHWLVQEQRSKCNKCWRLAGDLLVAKEVLAAAELVVQQVLAPAELGVQQVLAPAELGVQQVLAPAELGVQQVLAPAELVHPRPLWGPRLTLPGSHTLALELGLELVQLLVKLELAQPL</sequence>
<dbReference type="AlphaFoldDB" id="A0A5J9SUQ2"/>
<gene>
    <name evidence="1" type="ORF">EJB05_51803</name>
</gene>
<keyword evidence="2" id="KW-1185">Reference proteome</keyword>
<proteinExistence type="predicted"/>
<protein>
    <submittedName>
        <fullName evidence="1">Uncharacterized protein</fullName>
    </submittedName>
</protein>
<evidence type="ECO:0000313" key="1">
    <source>
        <dbReference type="EMBL" id="TVU02689.1"/>
    </source>
</evidence>
<accession>A0A5J9SUQ2</accession>
<feature type="non-terminal residue" evidence="1">
    <location>
        <position position="1"/>
    </location>
</feature>